<keyword evidence="1" id="KW-0732">Signal</keyword>
<feature type="signal peptide" evidence="1">
    <location>
        <begin position="1"/>
        <end position="26"/>
    </location>
</feature>
<proteinExistence type="predicted"/>
<organism evidence="2 3">
    <name type="scientific">Romeriopsis navalis LEGE 11480</name>
    <dbReference type="NCBI Taxonomy" id="2777977"/>
    <lineage>
        <taxon>Bacteria</taxon>
        <taxon>Bacillati</taxon>
        <taxon>Cyanobacteriota</taxon>
        <taxon>Cyanophyceae</taxon>
        <taxon>Leptolyngbyales</taxon>
        <taxon>Leptolyngbyaceae</taxon>
        <taxon>Romeriopsis</taxon>
        <taxon>Romeriopsis navalis</taxon>
    </lineage>
</organism>
<evidence type="ECO:0000313" key="2">
    <source>
        <dbReference type="EMBL" id="MBE9030857.1"/>
    </source>
</evidence>
<evidence type="ECO:0000256" key="1">
    <source>
        <dbReference type="SAM" id="SignalP"/>
    </source>
</evidence>
<accession>A0A928Z4B4</accession>
<feature type="chain" id="PRO_5037806562" evidence="1">
    <location>
        <begin position="27"/>
        <end position="295"/>
    </location>
</feature>
<keyword evidence="3" id="KW-1185">Reference proteome</keyword>
<dbReference type="AlphaFoldDB" id="A0A928Z4B4"/>
<comment type="caution">
    <text evidence="2">The sequence shown here is derived from an EMBL/GenBank/DDBJ whole genome shotgun (WGS) entry which is preliminary data.</text>
</comment>
<dbReference type="EMBL" id="JADEXQ010000046">
    <property type="protein sequence ID" value="MBE9030857.1"/>
    <property type="molecule type" value="Genomic_DNA"/>
</dbReference>
<protein>
    <submittedName>
        <fullName evidence="2">Uncharacterized protein</fullName>
    </submittedName>
</protein>
<sequence>MLLRRFSYGVGLGLLAGLTMTPIAQANEVSAKPQSQTVVRRAGAIKAELSFDVVAKPWTQYKNVQLKVQRGDKTAYDRPLLDDAATKGLKDFWVMADRKFKGLANNSFLIRDLDGDQEPEIILEFYSGGAHCCVSSAIYRYDAAAKSYKPTVLGWGDAAATFELRQLDPQRQALQLVSRDVGFAYAFTAYAFSGYPVQIWEYQQGKIVDVTRRYPKLIYNSAYRNWLQIQRTQKDYPNEPQYARGPIAAYMATKYLLGQEKAGWALMDQVYRGSDKATFFADLRQFLIKRGYAKS</sequence>
<dbReference type="RefSeq" id="WP_264325686.1">
    <property type="nucleotide sequence ID" value="NZ_JADEXQ010000046.1"/>
</dbReference>
<name>A0A928Z4B4_9CYAN</name>
<reference evidence="2" key="1">
    <citation type="submission" date="2020-10" db="EMBL/GenBank/DDBJ databases">
        <authorList>
            <person name="Castelo-Branco R."/>
            <person name="Eusebio N."/>
            <person name="Adriana R."/>
            <person name="Vieira A."/>
            <person name="Brugerolle De Fraissinette N."/>
            <person name="Rezende De Castro R."/>
            <person name="Schneider M.P."/>
            <person name="Vasconcelos V."/>
            <person name="Leao P.N."/>
        </authorList>
    </citation>
    <scope>NUCLEOTIDE SEQUENCE</scope>
    <source>
        <strain evidence="2">LEGE 11480</strain>
    </source>
</reference>
<evidence type="ECO:0000313" key="3">
    <source>
        <dbReference type="Proteomes" id="UP000625316"/>
    </source>
</evidence>
<gene>
    <name evidence="2" type="ORF">IQ266_14065</name>
</gene>
<dbReference type="Proteomes" id="UP000625316">
    <property type="component" value="Unassembled WGS sequence"/>
</dbReference>